<evidence type="ECO:0000256" key="8">
    <source>
        <dbReference type="ARBA" id="ARBA00022989"/>
    </source>
</evidence>
<dbReference type="Proteomes" id="UP000261704">
    <property type="component" value="Chromosome"/>
</dbReference>
<dbReference type="PANTHER" id="PTHR30614">
    <property type="entry name" value="MEMBRANE COMPONENT OF AMINO ACID ABC TRANSPORTER"/>
    <property type="match status" value="1"/>
</dbReference>
<dbReference type="KEGG" id="pamo:BAR1_14600"/>
<keyword evidence="13" id="KW-1185">Reference proteome</keyword>
<evidence type="ECO:0000256" key="4">
    <source>
        <dbReference type="ARBA" id="ARBA00022448"/>
    </source>
</evidence>
<keyword evidence="4 10" id="KW-0813">Transport</keyword>
<feature type="transmembrane region" description="Helical" evidence="10">
    <location>
        <begin position="45"/>
        <end position="69"/>
    </location>
</feature>
<proteinExistence type="inferred from homology"/>
<dbReference type="CDD" id="cd06261">
    <property type="entry name" value="TM_PBP2"/>
    <property type="match status" value="1"/>
</dbReference>
<dbReference type="OrthoDB" id="9787841at2"/>
<keyword evidence="5" id="KW-1003">Cell membrane</keyword>
<comment type="similarity">
    <text evidence="3">Belongs to the binding-protein-dependent transport system permease family. HisMQ subfamily.</text>
</comment>
<evidence type="ECO:0000256" key="5">
    <source>
        <dbReference type="ARBA" id="ARBA00022475"/>
    </source>
</evidence>
<reference evidence="12 13" key="1">
    <citation type="submission" date="2018-09" db="EMBL/GenBank/DDBJ databases">
        <title>Profundibacter amoris BAR1 gen. nov., sp. nov., a new member of the Roseobacter clade isolated at Lokis Castle Vent Field on the Arctic Mid-Oceanic Ridge.</title>
        <authorList>
            <person name="Le Moine Bauer S."/>
            <person name="Sjoeberg A.G."/>
            <person name="L'Haridon S."/>
            <person name="Stokke R."/>
            <person name="Roalkvam I."/>
            <person name="Steen I.H."/>
            <person name="Dahle H."/>
        </authorList>
    </citation>
    <scope>NUCLEOTIDE SEQUENCE [LARGE SCALE GENOMIC DNA]</scope>
    <source>
        <strain evidence="12 13">BAR1</strain>
    </source>
</reference>
<evidence type="ECO:0000256" key="6">
    <source>
        <dbReference type="ARBA" id="ARBA00022692"/>
    </source>
</evidence>
<feature type="transmembrane region" description="Helical" evidence="10">
    <location>
        <begin position="90"/>
        <end position="111"/>
    </location>
</feature>
<name>A0A347UJM4_9RHOB</name>
<evidence type="ECO:0000256" key="3">
    <source>
        <dbReference type="ARBA" id="ARBA00010072"/>
    </source>
</evidence>
<evidence type="ECO:0000313" key="12">
    <source>
        <dbReference type="EMBL" id="AXX99052.1"/>
    </source>
</evidence>
<evidence type="ECO:0000256" key="7">
    <source>
        <dbReference type="ARBA" id="ARBA00022970"/>
    </source>
</evidence>
<dbReference type="Pfam" id="PF00528">
    <property type="entry name" value="BPD_transp_1"/>
    <property type="match status" value="1"/>
</dbReference>
<protein>
    <submittedName>
        <fullName evidence="12">Amino acid ABC transporter permease</fullName>
    </submittedName>
</protein>
<evidence type="ECO:0000259" key="11">
    <source>
        <dbReference type="PROSITE" id="PS50928"/>
    </source>
</evidence>
<dbReference type="GO" id="GO:0043190">
    <property type="term" value="C:ATP-binding cassette (ABC) transporter complex"/>
    <property type="evidence" value="ECO:0007669"/>
    <property type="project" value="InterPro"/>
</dbReference>
<sequence length="255" mass="28533">MMRLKTLFLLSLTLFIAGCGSSNIWGWYVIDPRTPAGWINIKFLLGGFGSTILLSLIAAGLSMVLGLIVALPGMSPRRWLRIPSRIYIELVRAVPLLPMLFWVFYGLPVVLKSMGIHISIDPFWGAIIALAVSDSAFTAEIYRAGIQSIPKGQVEAGQTIGLTYAQNMRHVILPQAIRRILPPLANQFIYIVKMSAFASVIGMQELTRRANELVVTEYRPLEIYTLLIVEYLLLVLIISAFVRWLERRMGADERG</sequence>
<dbReference type="PROSITE" id="PS50928">
    <property type="entry name" value="ABC_TM1"/>
    <property type="match status" value="1"/>
</dbReference>
<dbReference type="EMBL" id="CP032125">
    <property type="protein sequence ID" value="AXX99052.1"/>
    <property type="molecule type" value="Genomic_DNA"/>
</dbReference>
<dbReference type="NCBIfam" id="TIGR01726">
    <property type="entry name" value="HEQRo_perm_3TM"/>
    <property type="match status" value="1"/>
</dbReference>
<keyword evidence="9 10" id="KW-0472">Membrane</keyword>
<comment type="subcellular location">
    <subcellularLocation>
        <location evidence="2">Cell inner membrane</location>
        <topology evidence="2">Multi-pass membrane protein</topology>
    </subcellularLocation>
    <subcellularLocation>
        <location evidence="10">Cell membrane</location>
        <topology evidence="10">Multi-pass membrane protein</topology>
    </subcellularLocation>
</comment>
<keyword evidence="7" id="KW-0029">Amino-acid transport</keyword>
<keyword evidence="8 10" id="KW-1133">Transmembrane helix</keyword>
<keyword evidence="6 10" id="KW-0812">Transmembrane</keyword>
<accession>A0A347UJM4</accession>
<dbReference type="InterPro" id="IPR043429">
    <property type="entry name" value="ArtM/GltK/GlnP/TcyL/YhdX-like"/>
</dbReference>
<evidence type="ECO:0000256" key="10">
    <source>
        <dbReference type="RuleBase" id="RU363032"/>
    </source>
</evidence>
<dbReference type="InterPro" id="IPR000515">
    <property type="entry name" value="MetI-like"/>
</dbReference>
<evidence type="ECO:0000256" key="1">
    <source>
        <dbReference type="ARBA" id="ARBA00003159"/>
    </source>
</evidence>
<feature type="domain" description="ABC transmembrane type-1" evidence="11">
    <location>
        <begin position="48"/>
        <end position="242"/>
    </location>
</feature>
<evidence type="ECO:0000256" key="9">
    <source>
        <dbReference type="ARBA" id="ARBA00023136"/>
    </source>
</evidence>
<dbReference type="PANTHER" id="PTHR30614:SF20">
    <property type="entry name" value="GLUTAMINE TRANSPORT SYSTEM PERMEASE PROTEIN GLNP"/>
    <property type="match status" value="1"/>
</dbReference>
<dbReference type="InterPro" id="IPR035906">
    <property type="entry name" value="MetI-like_sf"/>
</dbReference>
<dbReference type="SUPFAM" id="SSF161098">
    <property type="entry name" value="MetI-like"/>
    <property type="match status" value="1"/>
</dbReference>
<evidence type="ECO:0000256" key="2">
    <source>
        <dbReference type="ARBA" id="ARBA00004429"/>
    </source>
</evidence>
<organism evidence="12 13">
    <name type="scientific">Profundibacter amoris</name>
    <dbReference type="NCBI Taxonomy" id="2171755"/>
    <lineage>
        <taxon>Bacteria</taxon>
        <taxon>Pseudomonadati</taxon>
        <taxon>Pseudomonadota</taxon>
        <taxon>Alphaproteobacteria</taxon>
        <taxon>Rhodobacterales</taxon>
        <taxon>Paracoccaceae</taxon>
        <taxon>Profundibacter</taxon>
    </lineage>
</organism>
<comment type="function">
    <text evidence="1">Part of the binding-protein-dependent transport system for glutamine; probably responsible for the translocation of the substrate across the membrane.</text>
</comment>
<dbReference type="PROSITE" id="PS51257">
    <property type="entry name" value="PROKAR_LIPOPROTEIN"/>
    <property type="match status" value="1"/>
</dbReference>
<evidence type="ECO:0000313" key="13">
    <source>
        <dbReference type="Proteomes" id="UP000261704"/>
    </source>
</evidence>
<gene>
    <name evidence="12" type="ORF">BAR1_14600</name>
</gene>
<feature type="transmembrane region" description="Helical" evidence="10">
    <location>
        <begin position="223"/>
        <end position="245"/>
    </location>
</feature>
<dbReference type="Gene3D" id="1.10.3720.10">
    <property type="entry name" value="MetI-like"/>
    <property type="match status" value="1"/>
</dbReference>
<dbReference type="InterPro" id="IPR010065">
    <property type="entry name" value="AA_ABC_transptr_permease_3TM"/>
</dbReference>
<dbReference type="AlphaFoldDB" id="A0A347UJM4"/>
<dbReference type="GO" id="GO:0022857">
    <property type="term" value="F:transmembrane transporter activity"/>
    <property type="evidence" value="ECO:0007669"/>
    <property type="project" value="InterPro"/>
</dbReference>
<dbReference type="GO" id="GO:0006865">
    <property type="term" value="P:amino acid transport"/>
    <property type="evidence" value="ECO:0007669"/>
    <property type="project" value="UniProtKB-KW"/>
</dbReference>